<proteinExistence type="predicted"/>
<organism evidence="5">
    <name type="scientific">Sedimenticola thiotaurini</name>
    <dbReference type="NCBI Taxonomy" id="1543721"/>
    <lineage>
        <taxon>Bacteria</taxon>
        <taxon>Pseudomonadati</taxon>
        <taxon>Pseudomonadota</taxon>
        <taxon>Gammaproteobacteria</taxon>
        <taxon>Chromatiales</taxon>
        <taxon>Sedimenticolaceae</taxon>
        <taxon>Sedimenticola</taxon>
    </lineage>
</organism>
<evidence type="ECO:0000256" key="3">
    <source>
        <dbReference type="ARBA" id="ARBA00022840"/>
    </source>
</evidence>
<evidence type="ECO:0000256" key="2">
    <source>
        <dbReference type="ARBA" id="ARBA00022741"/>
    </source>
</evidence>
<dbReference type="Gene3D" id="3.40.50.300">
    <property type="entry name" value="P-loop containing nucleotide triphosphate hydrolases"/>
    <property type="match status" value="1"/>
</dbReference>
<dbReference type="InterPro" id="IPR017871">
    <property type="entry name" value="ABC_transporter-like_CS"/>
</dbReference>
<dbReference type="SUPFAM" id="SSF50331">
    <property type="entry name" value="MOP-like"/>
    <property type="match status" value="1"/>
</dbReference>
<dbReference type="SUPFAM" id="SSF52540">
    <property type="entry name" value="P-loop containing nucleoside triphosphate hydrolases"/>
    <property type="match status" value="1"/>
</dbReference>
<gene>
    <name evidence="5" type="ORF">ENI96_04280</name>
</gene>
<feature type="domain" description="ABC transporter" evidence="4">
    <location>
        <begin position="9"/>
        <end position="239"/>
    </location>
</feature>
<dbReference type="Gene3D" id="2.40.50.100">
    <property type="match status" value="1"/>
</dbReference>
<accession>A0A831W9Z7</accession>
<dbReference type="PANTHER" id="PTHR42781:SF4">
    <property type="entry name" value="SPERMIDINE_PUTRESCINE IMPORT ATP-BINDING PROTEIN POTA"/>
    <property type="match status" value="1"/>
</dbReference>
<dbReference type="FunFam" id="3.40.50.300:FF:000042">
    <property type="entry name" value="Maltose/maltodextrin ABC transporter, ATP-binding protein"/>
    <property type="match status" value="1"/>
</dbReference>
<dbReference type="InterPro" id="IPR008995">
    <property type="entry name" value="Mo/tungstate-bd_C_term_dom"/>
</dbReference>
<dbReference type="GO" id="GO:0140359">
    <property type="term" value="F:ABC-type transporter activity"/>
    <property type="evidence" value="ECO:0007669"/>
    <property type="project" value="UniProtKB-ARBA"/>
</dbReference>
<dbReference type="InterPro" id="IPR003593">
    <property type="entry name" value="AAA+_ATPase"/>
</dbReference>
<reference evidence="5" key="1">
    <citation type="journal article" date="2020" name="mSystems">
        <title>Genome- and Community-Level Interaction Insights into Carbon Utilization and Element Cycling Functions of Hydrothermarchaeota in Hydrothermal Sediment.</title>
        <authorList>
            <person name="Zhou Z."/>
            <person name="Liu Y."/>
            <person name="Xu W."/>
            <person name="Pan J."/>
            <person name="Luo Z.H."/>
            <person name="Li M."/>
        </authorList>
    </citation>
    <scope>NUCLEOTIDE SEQUENCE [LARGE SCALE GENOMIC DNA]</scope>
    <source>
        <strain evidence="5">HyVt-443</strain>
    </source>
</reference>
<dbReference type="InterPro" id="IPR013611">
    <property type="entry name" value="Transp-assoc_OB_typ2"/>
</dbReference>
<keyword evidence="3 5" id="KW-0067">ATP-binding</keyword>
<dbReference type="GO" id="GO:0005524">
    <property type="term" value="F:ATP binding"/>
    <property type="evidence" value="ECO:0007669"/>
    <property type="project" value="UniProtKB-KW"/>
</dbReference>
<dbReference type="Pfam" id="PF00005">
    <property type="entry name" value="ABC_tran"/>
    <property type="match status" value="1"/>
</dbReference>
<comment type="caution">
    <text evidence="5">The sequence shown here is derived from an EMBL/GenBank/DDBJ whole genome shotgun (WGS) entry which is preliminary data.</text>
</comment>
<dbReference type="SMART" id="SM00382">
    <property type="entry name" value="AAA"/>
    <property type="match status" value="1"/>
</dbReference>
<dbReference type="InterPro" id="IPR003439">
    <property type="entry name" value="ABC_transporter-like_ATP-bd"/>
</dbReference>
<evidence type="ECO:0000256" key="1">
    <source>
        <dbReference type="ARBA" id="ARBA00022448"/>
    </source>
</evidence>
<protein>
    <submittedName>
        <fullName evidence="5">ABC transporter ATP-binding protein</fullName>
    </submittedName>
</protein>
<keyword evidence="2" id="KW-0547">Nucleotide-binding</keyword>
<dbReference type="PROSITE" id="PS00211">
    <property type="entry name" value="ABC_TRANSPORTER_1"/>
    <property type="match status" value="1"/>
</dbReference>
<dbReference type="GO" id="GO:0016887">
    <property type="term" value="F:ATP hydrolysis activity"/>
    <property type="evidence" value="ECO:0007669"/>
    <property type="project" value="InterPro"/>
</dbReference>
<evidence type="ECO:0000259" key="4">
    <source>
        <dbReference type="PROSITE" id="PS50893"/>
    </source>
</evidence>
<dbReference type="InterPro" id="IPR050093">
    <property type="entry name" value="ABC_SmlMolc_Importer"/>
</dbReference>
<dbReference type="EMBL" id="DRKP01000051">
    <property type="protein sequence ID" value="HEB95632.1"/>
    <property type="molecule type" value="Genomic_DNA"/>
</dbReference>
<dbReference type="PANTHER" id="PTHR42781">
    <property type="entry name" value="SPERMIDINE/PUTRESCINE IMPORT ATP-BINDING PROTEIN POTA"/>
    <property type="match status" value="1"/>
</dbReference>
<name>A0A831W9Z7_9GAMM</name>
<dbReference type="InterPro" id="IPR027417">
    <property type="entry name" value="P-loop_NTPase"/>
</dbReference>
<keyword evidence="1" id="KW-0813">Transport</keyword>
<sequence length="360" mass="40015">MSKTPSVAIRIQDLHLSFGDTRVLQGIDLEIRPGELFAFLGPSGSGKSTLLRAIAGFGPRPQGRILLDDEEITSQPPWTRNVGMVFQSYALWPHMTVFRNVAFGLEERRVAKGEIRQRVERALDLVGLLELADRRPSQLSGGQQQRIALARTIVVEPRVLLLDEPLSNLDANLRIQMRREILDLQRALGLTTIFVTHDQEEANTISDRMAVLDQGVIQQVGTPMELYDDPANLFVAGFLGTANVLSGRFQQTAEGSRFGTPGGFEVLLEGVERSGSGHILFRPQNIRIVQRGEALPEEGVRMEGRVRHREFLGSLVRYEVESGGEKLLVDDNHQRGDPPYEPGTAVVLQLNRSQIIVMAE</sequence>
<evidence type="ECO:0000313" key="5">
    <source>
        <dbReference type="EMBL" id="HEB95632.1"/>
    </source>
</evidence>
<dbReference type="GO" id="GO:0043190">
    <property type="term" value="C:ATP-binding cassette (ABC) transporter complex"/>
    <property type="evidence" value="ECO:0007669"/>
    <property type="project" value="InterPro"/>
</dbReference>
<dbReference type="AlphaFoldDB" id="A0A831W9Z7"/>
<dbReference type="Proteomes" id="UP000886251">
    <property type="component" value="Unassembled WGS sequence"/>
</dbReference>
<dbReference type="Pfam" id="PF08402">
    <property type="entry name" value="TOBE_2"/>
    <property type="match status" value="1"/>
</dbReference>
<dbReference type="PROSITE" id="PS50893">
    <property type="entry name" value="ABC_TRANSPORTER_2"/>
    <property type="match status" value="1"/>
</dbReference>